<dbReference type="PROSITE" id="PS51898">
    <property type="entry name" value="TYR_RECOMBINASE"/>
    <property type="match status" value="1"/>
</dbReference>
<evidence type="ECO:0000259" key="5">
    <source>
        <dbReference type="PROSITE" id="PS51898"/>
    </source>
</evidence>
<accession>Q98EX1</accession>
<dbReference type="InterPro" id="IPR025166">
    <property type="entry name" value="Integrase_DNA_bind_dom"/>
</dbReference>
<dbReference type="HOGENOM" id="CLU_027562_0_2_5"/>
<evidence type="ECO:0000256" key="1">
    <source>
        <dbReference type="ARBA" id="ARBA00008857"/>
    </source>
</evidence>
<dbReference type="Pfam" id="PF00589">
    <property type="entry name" value="Phage_integrase"/>
    <property type="match status" value="1"/>
</dbReference>
<name>Q98EX1_RHILO</name>
<comment type="similarity">
    <text evidence="1">Belongs to the 'phage' integrase family.</text>
</comment>
<keyword evidence="3" id="KW-0238">DNA-binding</keyword>
<sequence>MTAKAKITTDKALAVLAGPGEIYSDSIKGTGLYLFVTKTGTRRWVFIYSRHGKRRELALGVVDGPKGISLKDARNQARAYQATLAQGGDPWDDARREKEQQIKAQTFGEFADTFIAEQAKGFRNAKHIAQWKMTMKVYAKRLQRLPLDGIETADVLAVLQPVWTAKPETAKRTQGRIERILDAAKAQGLRKGENPARWRGHLDKLLSRQSKLSRGHHAALPYASVPAFVAKLRKSDAVSSLALEFLILTAARTGEVILARWNEIDAINAVWTVPAARMKAGREHRVPLSARALEILNAVVPVRTAPDGFIFPGAKEGKGLSQMALAMMLRQCGEDDVTVHGFRSAFRDWAAEETDAPREVAEAALAHAVGDATERAYRRGDALAKRRVLMDAWSAFCT</sequence>
<dbReference type="InterPro" id="IPR002104">
    <property type="entry name" value="Integrase_catalytic"/>
</dbReference>
<dbReference type="InterPro" id="IPR050808">
    <property type="entry name" value="Phage_Integrase"/>
</dbReference>
<feature type="domain" description="Tyr recombinase" evidence="5">
    <location>
        <begin position="215"/>
        <end position="390"/>
    </location>
</feature>
<dbReference type="InterPro" id="IPR038488">
    <property type="entry name" value="Integrase_DNA-bd_sf"/>
</dbReference>
<dbReference type="PANTHER" id="PTHR30629">
    <property type="entry name" value="PROPHAGE INTEGRASE"/>
    <property type="match status" value="1"/>
</dbReference>
<dbReference type="GO" id="GO:0015074">
    <property type="term" value="P:DNA integration"/>
    <property type="evidence" value="ECO:0007669"/>
    <property type="project" value="UniProtKB-KW"/>
</dbReference>
<gene>
    <name evidence="6" type="ordered locus">mll4043</name>
</gene>
<dbReference type="RefSeq" id="WP_010912139.1">
    <property type="nucleotide sequence ID" value="NC_002678.2"/>
</dbReference>
<dbReference type="AlphaFoldDB" id="Q98EX1"/>
<proteinExistence type="inferred from homology"/>
<dbReference type="InterPro" id="IPR010998">
    <property type="entry name" value="Integrase_recombinase_N"/>
</dbReference>
<dbReference type="EMBL" id="BA000012">
    <property type="protein sequence ID" value="BAB50796.1"/>
    <property type="molecule type" value="Genomic_DNA"/>
</dbReference>
<keyword evidence="4" id="KW-0233">DNA recombination</keyword>
<dbReference type="InterPro" id="IPR053876">
    <property type="entry name" value="Phage_int_M"/>
</dbReference>
<dbReference type="PANTHER" id="PTHR30629:SF2">
    <property type="entry name" value="PROPHAGE INTEGRASE INTS-RELATED"/>
    <property type="match status" value="1"/>
</dbReference>
<dbReference type="PATRIC" id="fig|266835.9.peg.3203"/>
<evidence type="ECO:0000256" key="4">
    <source>
        <dbReference type="ARBA" id="ARBA00023172"/>
    </source>
</evidence>
<protein>
    <submittedName>
        <fullName evidence="6">Phage integrase</fullName>
    </submittedName>
</protein>
<reference evidence="6 7" key="1">
    <citation type="journal article" date="2000" name="DNA Res.">
        <title>Complete genome structure of the nitrogen-fixing symbiotic bacterium Mesorhizobium loti.</title>
        <authorList>
            <person name="Kaneko T."/>
            <person name="Nakamura Y."/>
            <person name="Sato S."/>
            <person name="Asamizu E."/>
            <person name="Kato T."/>
            <person name="Sasamoto S."/>
            <person name="Watanabe A."/>
            <person name="Idesawa K."/>
            <person name="Ishikawa A."/>
            <person name="Kawashima K."/>
            <person name="Kimura T."/>
            <person name="Kishida Y."/>
            <person name="Kiyokawa C."/>
            <person name="Kohara M."/>
            <person name="Matsumoto M."/>
            <person name="Matsuno A."/>
            <person name="Mochizuki Y."/>
            <person name="Nakayama S."/>
            <person name="Nakazaki N."/>
            <person name="Shimpo S."/>
            <person name="Sugimoto M."/>
            <person name="Takeuchi C."/>
            <person name="Yamada M."/>
            <person name="Tabata S."/>
        </authorList>
    </citation>
    <scope>NUCLEOTIDE SEQUENCE [LARGE SCALE GENOMIC DNA]</scope>
    <source>
        <strain evidence="7">LMG 29417 / CECT 9101 / MAFF 303099</strain>
    </source>
</reference>
<evidence type="ECO:0000256" key="3">
    <source>
        <dbReference type="ARBA" id="ARBA00023125"/>
    </source>
</evidence>
<dbReference type="InterPro" id="IPR013762">
    <property type="entry name" value="Integrase-like_cat_sf"/>
</dbReference>
<dbReference type="Pfam" id="PF13356">
    <property type="entry name" value="Arm-DNA-bind_3"/>
    <property type="match status" value="1"/>
</dbReference>
<dbReference type="GO" id="GO:0003677">
    <property type="term" value="F:DNA binding"/>
    <property type="evidence" value="ECO:0007669"/>
    <property type="project" value="UniProtKB-KW"/>
</dbReference>
<dbReference type="InterPro" id="IPR011010">
    <property type="entry name" value="DNA_brk_join_enz"/>
</dbReference>
<dbReference type="GO" id="GO:0006310">
    <property type="term" value="P:DNA recombination"/>
    <property type="evidence" value="ECO:0007669"/>
    <property type="project" value="UniProtKB-KW"/>
</dbReference>
<dbReference type="KEGG" id="mlo:mll4043"/>
<dbReference type="CDD" id="cd00801">
    <property type="entry name" value="INT_P4_C"/>
    <property type="match status" value="1"/>
</dbReference>
<dbReference type="Proteomes" id="UP000000552">
    <property type="component" value="Chromosome"/>
</dbReference>
<dbReference type="Pfam" id="PF22022">
    <property type="entry name" value="Phage_int_M"/>
    <property type="match status" value="1"/>
</dbReference>
<dbReference type="eggNOG" id="COG0582">
    <property type="taxonomic scope" value="Bacteria"/>
</dbReference>
<evidence type="ECO:0000313" key="6">
    <source>
        <dbReference type="EMBL" id="BAB50796.1"/>
    </source>
</evidence>
<organism evidence="6 7">
    <name type="scientific">Mesorhizobium japonicum (strain LMG 29417 / CECT 9101 / MAFF 303099)</name>
    <name type="common">Mesorhizobium loti (strain MAFF 303099)</name>
    <dbReference type="NCBI Taxonomy" id="266835"/>
    <lineage>
        <taxon>Bacteria</taxon>
        <taxon>Pseudomonadati</taxon>
        <taxon>Pseudomonadota</taxon>
        <taxon>Alphaproteobacteria</taxon>
        <taxon>Hyphomicrobiales</taxon>
        <taxon>Phyllobacteriaceae</taxon>
        <taxon>Mesorhizobium</taxon>
    </lineage>
</organism>
<dbReference type="Gene3D" id="3.30.160.390">
    <property type="entry name" value="Integrase, DNA-binding domain"/>
    <property type="match status" value="1"/>
</dbReference>
<evidence type="ECO:0000256" key="2">
    <source>
        <dbReference type="ARBA" id="ARBA00022908"/>
    </source>
</evidence>
<dbReference type="Gene3D" id="1.10.443.10">
    <property type="entry name" value="Intergrase catalytic core"/>
    <property type="match status" value="1"/>
</dbReference>
<evidence type="ECO:0000313" key="7">
    <source>
        <dbReference type="Proteomes" id="UP000000552"/>
    </source>
</evidence>
<dbReference type="SUPFAM" id="SSF56349">
    <property type="entry name" value="DNA breaking-rejoining enzymes"/>
    <property type="match status" value="1"/>
</dbReference>
<dbReference type="Gene3D" id="1.10.150.130">
    <property type="match status" value="1"/>
</dbReference>
<keyword evidence="2" id="KW-0229">DNA integration</keyword>